<sequence length="274" mass="29678">MPELPEVEVVRRYLDEHLPGSEIESVDVKLPRLLKNASPEAFGAALKGRVFAAVRRKGKYLVLGLDGPKSLLVHLRMTGRLVWKADPGARLPPYTRIVFQLSKGVLAYGDVRTLGELWLIPSQGLSGVPGFDALGPDALDPKLTAEGFARALRAGRSSVKAFLLNQRNLAGVGNIYADEALFLAGIRPERPCAAVSAQEAERLFKTVRQVFETSIESGGTTFRDFLDGSGREGGNAANLYVYGREGKPCRVCGTAIELTHIAGRGTRFCPKCQS</sequence>
<keyword evidence="7 15" id="KW-0378">Hydrolase</keyword>
<keyword evidence="5 15" id="KW-0227">DNA damage</keyword>
<dbReference type="InterPro" id="IPR015886">
    <property type="entry name" value="H2TH_FPG"/>
</dbReference>
<dbReference type="Gene3D" id="3.20.190.10">
    <property type="entry name" value="MutM-like, N-terminal"/>
    <property type="match status" value="1"/>
</dbReference>
<feature type="active site" description="Proton donor; for beta-elimination activity" evidence="15">
    <location>
        <position position="59"/>
    </location>
</feature>
<evidence type="ECO:0000256" key="1">
    <source>
        <dbReference type="ARBA" id="ARBA00001668"/>
    </source>
</evidence>
<dbReference type="PROSITE" id="PS01242">
    <property type="entry name" value="ZF_FPG_1"/>
    <property type="match status" value="1"/>
</dbReference>
<keyword evidence="19" id="KW-1185">Reference proteome</keyword>
<dbReference type="SMART" id="SM01232">
    <property type="entry name" value="H2TH"/>
    <property type="match status" value="1"/>
</dbReference>
<dbReference type="RefSeq" id="WP_237978164.1">
    <property type="nucleotide sequence ID" value="NZ_JAKNCT010000003.1"/>
</dbReference>
<dbReference type="PANTHER" id="PTHR22993:SF9">
    <property type="entry name" value="FORMAMIDOPYRIMIDINE-DNA GLYCOSYLASE"/>
    <property type="match status" value="1"/>
</dbReference>
<dbReference type="NCBIfam" id="NF002211">
    <property type="entry name" value="PRK01103.1"/>
    <property type="match status" value="1"/>
</dbReference>
<evidence type="ECO:0000256" key="11">
    <source>
        <dbReference type="ARBA" id="ARBA00023239"/>
    </source>
</evidence>
<feature type="active site" description="Proton donor" evidence="15">
    <location>
        <position position="3"/>
    </location>
</feature>
<evidence type="ECO:0000259" key="17">
    <source>
        <dbReference type="PROSITE" id="PS51068"/>
    </source>
</evidence>
<dbReference type="Pfam" id="PF01149">
    <property type="entry name" value="Fapy_DNA_glyco"/>
    <property type="match status" value="1"/>
</dbReference>
<evidence type="ECO:0000256" key="13">
    <source>
        <dbReference type="ARBA" id="ARBA00023295"/>
    </source>
</evidence>
<dbReference type="PANTHER" id="PTHR22993">
    <property type="entry name" value="FORMAMIDOPYRIMIDINE-DNA GLYCOSYLASE"/>
    <property type="match status" value="1"/>
</dbReference>
<evidence type="ECO:0000256" key="3">
    <source>
        <dbReference type="ARBA" id="ARBA00011245"/>
    </source>
</evidence>
<feature type="binding site" evidence="15">
    <location>
        <position position="112"/>
    </location>
    <ligand>
        <name>DNA</name>
        <dbReference type="ChEBI" id="CHEBI:16991"/>
    </ligand>
</feature>
<dbReference type="CDD" id="cd08966">
    <property type="entry name" value="EcFpg-like_N"/>
    <property type="match status" value="1"/>
</dbReference>
<keyword evidence="6 15" id="KW-0863">Zinc-finger</keyword>
<dbReference type="InterPro" id="IPR010979">
    <property type="entry name" value="Ribosomal_uS13-like_H2TH"/>
</dbReference>
<evidence type="ECO:0000256" key="2">
    <source>
        <dbReference type="ARBA" id="ARBA00009409"/>
    </source>
</evidence>
<dbReference type="InterPro" id="IPR020629">
    <property type="entry name" value="FPG_Glyclase"/>
</dbReference>
<dbReference type="Proteomes" id="UP001297600">
    <property type="component" value="Unassembled WGS sequence"/>
</dbReference>
<dbReference type="EMBL" id="JAKNCT010000003">
    <property type="protein sequence ID" value="MCG5030510.1"/>
    <property type="molecule type" value="Genomic_DNA"/>
</dbReference>
<proteinExistence type="inferred from homology"/>
<dbReference type="SUPFAM" id="SSF57716">
    <property type="entry name" value="Glucocorticoid receptor-like (DNA-binding domain)"/>
    <property type="match status" value="1"/>
</dbReference>
<keyword evidence="9 15" id="KW-0238">DNA-binding</keyword>
<feature type="active site" description="Schiff-base intermediate with DNA" evidence="15">
    <location>
        <position position="2"/>
    </location>
</feature>
<dbReference type="PROSITE" id="PS51066">
    <property type="entry name" value="ZF_FPG_2"/>
    <property type="match status" value="1"/>
</dbReference>
<evidence type="ECO:0000256" key="5">
    <source>
        <dbReference type="ARBA" id="ARBA00022763"/>
    </source>
</evidence>
<dbReference type="HAMAP" id="MF_00103">
    <property type="entry name" value="Fapy_DNA_glycosyl"/>
    <property type="match status" value="1"/>
</dbReference>
<evidence type="ECO:0000256" key="4">
    <source>
        <dbReference type="ARBA" id="ARBA00022723"/>
    </source>
</evidence>
<evidence type="ECO:0000256" key="9">
    <source>
        <dbReference type="ARBA" id="ARBA00023125"/>
    </source>
</evidence>
<comment type="function">
    <text evidence="15">Involved in base excision repair of DNA damaged by oxidation or by mutagenic agents. Acts as DNA glycosylase that recognizes and removes damaged bases. Has a preference for oxidized purines, such as 7,8-dihydro-8-oxoguanine (8-oxoG). Has AP (apurinic/apyrimidinic) lyase activity and introduces nicks in the DNA strand. Cleaves the DNA backbone by beta-delta elimination to generate a single-strand break at the site of the removed base with both 3'- and 5'-phosphates.</text>
</comment>
<comment type="catalytic activity">
    <reaction evidence="1 15">
        <text>Hydrolysis of DNA containing ring-opened 7-methylguanine residues, releasing 2,6-diamino-4-hydroxy-5-(N-methyl)formamidopyrimidine.</text>
        <dbReference type="EC" id="3.2.2.23"/>
    </reaction>
</comment>
<comment type="similarity">
    <text evidence="2 15">Belongs to the FPG family.</text>
</comment>
<reference evidence="18 19" key="1">
    <citation type="submission" date="2022-02" db="EMBL/GenBank/DDBJ databases">
        <title>Mesosutterella porci, a novel member of the family Sutterellaceae from pig feces.</title>
        <authorList>
            <person name="Wylensek D."/>
            <person name="Clavel T."/>
        </authorList>
    </citation>
    <scope>NUCLEOTIDE SEQUENCE [LARGE SCALE GENOMIC DNA]</scope>
    <source>
        <strain evidence="19">oilRF-744-wt-GAM-9</strain>
    </source>
</reference>
<dbReference type="SUPFAM" id="SSF46946">
    <property type="entry name" value="S13-like H2TH domain"/>
    <property type="match status" value="1"/>
</dbReference>
<evidence type="ECO:0000313" key="19">
    <source>
        <dbReference type="Proteomes" id="UP001297600"/>
    </source>
</evidence>
<feature type="active site" description="Proton donor; for delta-elimination activity" evidence="15">
    <location>
        <position position="264"/>
    </location>
</feature>
<name>A0ABS9MQH4_9BURK</name>
<keyword evidence="11 15" id="KW-0456">Lyase</keyword>
<evidence type="ECO:0000259" key="16">
    <source>
        <dbReference type="PROSITE" id="PS51066"/>
    </source>
</evidence>
<dbReference type="SUPFAM" id="SSF81624">
    <property type="entry name" value="N-terminal domain of MutM-like DNA repair proteins"/>
    <property type="match status" value="1"/>
</dbReference>
<keyword evidence="4 15" id="KW-0479">Metal-binding</keyword>
<dbReference type="InterPro" id="IPR035937">
    <property type="entry name" value="FPG_N"/>
</dbReference>
<keyword evidence="13 15" id="KW-0326">Glycosidase</keyword>
<dbReference type="Gene3D" id="1.10.8.50">
    <property type="match status" value="1"/>
</dbReference>
<gene>
    <name evidence="15 18" type="primary">mutM</name>
    <name evidence="15" type="synonym">fpg</name>
    <name evidence="18" type="ORF">MAF45_03500</name>
</gene>
<evidence type="ECO:0000256" key="14">
    <source>
        <dbReference type="ARBA" id="ARBA00044632"/>
    </source>
</evidence>
<dbReference type="EC" id="4.2.99.18" evidence="15"/>
<comment type="catalytic activity">
    <reaction evidence="14 15">
        <text>2'-deoxyribonucleotide-(2'-deoxyribose 5'-phosphate)-2'-deoxyribonucleotide-DNA = a 3'-end 2'-deoxyribonucleotide-(2,3-dehydro-2,3-deoxyribose 5'-phosphate)-DNA + a 5'-end 5'-phospho-2'-deoxyribonucleoside-DNA + H(+)</text>
        <dbReference type="Rhea" id="RHEA:66592"/>
        <dbReference type="Rhea" id="RHEA-COMP:13180"/>
        <dbReference type="Rhea" id="RHEA-COMP:16897"/>
        <dbReference type="Rhea" id="RHEA-COMP:17067"/>
        <dbReference type="ChEBI" id="CHEBI:15378"/>
        <dbReference type="ChEBI" id="CHEBI:136412"/>
        <dbReference type="ChEBI" id="CHEBI:157695"/>
        <dbReference type="ChEBI" id="CHEBI:167181"/>
        <dbReference type="EC" id="4.2.99.18"/>
    </reaction>
</comment>
<dbReference type="InterPro" id="IPR012319">
    <property type="entry name" value="FPG_cat"/>
</dbReference>
<feature type="domain" description="Formamidopyrimidine-DNA glycosylase catalytic" evidence="17">
    <location>
        <begin position="2"/>
        <end position="115"/>
    </location>
</feature>
<keyword evidence="12 15" id="KW-0511">Multifunctional enzyme</keyword>
<dbReference type="Pfam" id="PF06831">
    <property type="entry name" value="H2TH"/>
    <property type="match status" value="1"/>
</dbReference>
<evidence type="ECO:0000256" key="15">
    <source>
        <dbReference type="HAMAP-Rule" id="MF_00103"/>
    </source>
</evidence>
<dbReference type="SMART" id="SM00898">
    <property type="entry name" value="Fapy_DNA_glyco"/>
    <property type="match status" value="1"/>
</dbReference>
<dbReference type="InterPro" id="IPR010663">
    <property type="entry name" value="Znf_FPG/IleRS"/>
</dbReference>
<dbReference type="NCBIfam" id="TIGR00577">
    <property type="entry name" value="fpg"/>
    <property type="match status" value="1"/>
</dbReference>
<keyword evidence="10 15" id="KW-0234">DNA repair</keyword>
<protein>
    <recommendedName>
        <fullName evidence="15">Formamidopyrimidine-DNA glycosylase</fullName>
        <shortName evidence="15">Fapy-DNA glycosylase</shortName>
        <ecNumber evidence="15">3.2.2.23</ecNumber>
    </recommendedName>
    <alternativeName>
        <fullName evidence="15">DNA-(apurinic or apyrimidinic site) lyase MutM</fullName>
        <shortName evidence="15">AP lyase MutM</shortName>
        <ecNumber evidence="15">4.2.99.18</ecNumber>
    </alternativeName>
</protein>
<keyword evidence="8 15" id="KW-0862">Zinc</keyword>
<dbReference type="EC" id="3.2.2.23" evidence="15"/>
<comment type="caution">
    <text evidence="15">Lacks conserved residue(s) required for the propagation of feature annotation.</text>
</comment>
<evidence type="ECO:0000256" key="10">
    <source>
        <dbReference type="ARBA" id="ARBA00023204"/>
    </source>
</evidence>
<comment type="subunit">
    <text evidence="3 15">Monomer.</text>
</comment>
<comment type="cofactor">
    <cofactor evidence="15">
        <name>Zn(2+)</name>
        <dbReference type="ChEBI" id="CHEBI:29105"/>
    </cofactor>
    <text evidence="15">Binds 1 zinc ion per subunit.</text>
</comment>
<evidence type="ECO:0000256" key="12">
    <source>
        <dbReference type="ARBA" id="ARBA00023268"/>
    </source>
</evidence>
<dbReference type="Pfam" id="PF06827">
    <property type="entry name" value="zf-FPG_IleRS"/>
    <property type="match status" value="1"/>
</dbReference>
<evidence type="ECO:0000313" key="18">
    <source>
        <dbReference type="EMBL" id="MCG5030510.1"/>
    </source>
</evidence>
<organism evidence="18 19">
    <name type="scientific">Mesosutterella porci</name>
    <dbReference type="NCBI Taxonomy" id="2915351"/>
    <lineage>
        <taxon>Bacteria</taxon>
        <taxon>Pseudomonadati</taxon>
        <taxon>Pseudomonadota</taxon>
        <taxon>Betaproteobacteria</taxon>
        <taxon>Burkholderiales</taxon>
        <taxon>Sutterellaceae</taxon>
        <taxon>Mesosutterella</taxon>
    </lineage>
</organism>
<dbReference type="PROSITE" id="PS51068">
    <property type="entry name" value="FPG_CAT"/>
    <property type="match status" value="1"/>
</dbReference>
<accession>A0ABS9MQH4</accession>
<dbReference type="GO" id="GO:0008534">
    <property type="term" value="F:oxidized purine nucleobase lesion DNA N-glycosylase activity"/>
    <property type="evidence" value="ECO:0007669"/>
    <property type="project" value="UniProtKB-EC"/>
</dbReference>
<dbReference type="InterPro" id="IPR015887">
    <property type="entry name" value="DNA_glyclase_Znf_dom_DNA_BS"/>
</dbReference>
<feature type="domain" description="FPG-type" evidence="16">
    <location>
        <begin position="240"/>
        <end position="274"/>
    </location>
</feature>
<evidence type="ECO:0000256" key="8">
    <source>
        <dbReference type="ARBA" id="ARBA00022833"/>
    </source>
</evidence>
<evidence type="ECO:0000256" key="7">
    <source>
        <dbReference type="ARBA" id="ARBA00022801"/>
    </source>
</evidence>
<dbReference type="GO" id="GO:0140078">
    <property type="term" value="F:class I DNA-(apurinic or apyrimidinic site) endonuclease activity"/>
    <property type="evidence" value="ECO:0007669"/>
    <property type="project" value="UniProtKB-EC"/>
</dbReference>
<dbReference type="InterPro" id="IPR000214">
    <property type="entry name" value="Znf_DNA_glyclase/AP_lyase"/>
</dbReference>
<evidence type="ECO:0000256" key="6">
    <source>
        <dbReference type="ARBA" id="ARBA00022771"/>
    </source>
</evidence>
<comment type="caution">
    <text evidence="18">The sequence shown here is derived from an EMBL/GenBank/DDBJ whole genome shotgun (WGS) entry which is preliminary data.</text>
</comment>